<keyword evidence="1" id="KW-0812">Transmembrane</keyword>
<evidence type="ECO:0000313" key="2">
    <source>
        <dbReference type="EMBL" id="AQQ01526.1"/>
    </source>
</evidence>
<accession>A0A1Q2H2D0</accession>
<keyword evidence="1" id="KW-1133">Transmembrane helix</keyword>
<feature type="transmembrane region" description="Helical" evidence="1">
    <location>
        <begin position="30"/>
        <end position="52"/>
    </location>
</feature>
<dbReference type="Proteomes" id="UP000188243">
    <property type="component" value="Chromosome"/>
</dbReference>
<evidence type="ECO:0000256" key="1">
    <source>
        <dbReference type="SAM" id="Phobius"/>
    </source>
</evidence>
<dbReference type="EMBL" id="CP019628">
    <property type="protein sequence ID" value="AQQ01526.1"/>
    <property type="molecule type" value="Genomic_DNA"/>
</dbReference>
<dbReference type="RefSeq" id="WP_077538161.1">
    <property type="nucleotide sequence ID" value="NZ_CP019628.1"/>
</dbReference>
<name>A0A1Q2H2D0_9GAMM</name>
<protein>
    <submittedName>
        <fullName evidence="2">Uncharacterized protein</fullName>
    </submittedName>
</protein>
<feature type="transmembrane region" description="Helical" evidence="1">
    <location>
        <begin position="78"/>
        <end position="98"/>
    </location>
</feature>
<organism evidence="2 3">
    <name type="scientific">Pseudoalteromonas aliena</name>
    <dbReference type="NCBI Taxonomy" id="247523"/>
    <lineage>
        <taxon>Bacteria</taxon>
        <taxon>Pseudomonadati</taxon>
        <taxon>Pseudomonadota</taxon>
        <taxon>Gammaproteobacteria</taxon>
        <taxon>Alteromonadales</taxon>
        <taxon>Pseudoalteromonadaceae</taxon>
        <taxon>Pseudoalteromonas</taxon>
    </lineage>
</organism>
<dbReference type="STRING" id="247523.B0W48_18135"/>
<keyword evidence="1" id="KW-0472">Membrane</keyword>
<gene>
    <name evidence="2" type="ORF">B0W48_18135</name>
</gene>
<evidence type="ECO:0000313" key="3">
    <source>
        <dbReference type="Proteomes" id="UP000188243"/>
    </source>
</evidence>
<sequence length="121" mass="14150">MKRSNNQKTKKKPKIKHANISNTRMLLNQIAFSLFSFALGLLLIIIAVKSIYDGYVLTPTDYRVESDVYFLSTSPFSYLFNLLFYLGGGIFFLVLPYLSRDMFPRKKEKKLNKKVQRKNKQ</sequence>
<dbReference type="KEGG" id="paln:B0W48_18135"/>
<reference evidence="2 3" key="1">
    <citation type="submission" date="2017-02" db="EMBL/GenBank/DDBJ databases">
        <title>Complete genome sequence of the cold-active Pseudoalteromonas aliena strain EH1 isolated from Arctic seawater.</title>
        <authorList>
            <person name="Kim E."/>
            <person name="Heo E."/>
            <person name="Kim H."/>
            <person name="Kim D."/>
        </authorList>
    </citation>
    <scope>NUCLEOTIDE SEQUENCE [LARGE SCALE GENOMIC DNA]</scope>
    <source>
        <strain evidence="2 3">EH1</strain>
    </source>
</reference>
<dbReference type="AlphaFoldDB" id="A0A1Q2H2D0"/>
<proteinExistence type="predicted"/>